<reference evidence="1" key="2">
    <citation type="submission" date="2022-08" db="UniProtKB">
        <authorList>
            <consortium name="EnsemblMetazoa"/>
        </authorList>
    </citation>
    <scope>IDENTIFICATION</scope>
    <source>
        <strain evidence="1">STECLA/ALBI9_A</strain>
    </source>
</reference>
<sequence length="55" mass="6614">MSDPTRRSTQRSHVYRQIPPYPFHSLCVSIRERKTQEVSLKIVYSIYQYLPEQAE</sequence>
<evidence type="ECO:0000313" key="2">
    <source>
        <dbReference type="Proteomes" id="UP000069272"/>
    </source>
</evidence>
<dbReference type="Proteomes" id="UP000069272">
    <property type="component" value="Chromosome 3R"/>
</dbReference>
<dbReference type="EnsemblMetazoa" id="AALB014684-RA">
    <property type="protein sequence ID" value="AALB014684-PA"/>
    <property type="gene ID" value="AALB014684"/>
</dbReference>
<dbReference type="AlphaFoldDB" id="A0A182FYJ5"/>
<keyword evidence="2" id="KW-1185">Reference proteome</keyword>
<dbReference type="VEuPathDB" id="VectorBase:AALB014684"/>
<evidence type="ECO:0000313" key="1">
    <source>
        <dbReference type="EnsemblMetazoa" id="AALB014684-PA"/>
    </source>
</evidence>
<name>A0A182FYJ5_ANOAL</name>
<reference evidence="1 2" key="1">
    <citation type="journal article" date="2017" name="G3 (Bethesda)">
        <title>The Physical Genome Mapping of Anopheles albimanus Corrected Scaffold Misassemblies and Identified Interarm Rearrangements in Genus Anopheles.</title>
        <authorList>
            <person name="Artemov G.N."/>
            <person name="Peery A.N."/>
            <person name="Jiang X."/>
            <person name="Tu Z."/>
            <person name="Stegniy V.N."/>
            <person name="Sharakhova M.V."/>
            <person name="Sharakhov I.V."/>
        </authorList>
    </citation>
    <scope>NUCLEOTIDE SEQUENCE [LARGE SCALE GENOMIC DNA]</scope>
    <source>
        <strain evidence="1 2">ALBI9_A</strain>
    </source>
</reference>
<protein>
    <submittedName>
        <fullName evidence="1">Uncharacterized protein</fullName>
    </submittedName>
</protein>
<proteinExistence type="predicted"/>
<accession>A0A182FYJ5</accession>
<organism evidence="1 2">
    <name type="scientific">Anopheles albimanus</name>
    <name type="common">New world malaria mosquito</name>
    <dbReference type="NCBI Taxonomy" id="7167"/>
    <lineage>
        <taxon>Eukaryota</taxon>
        <taxon>Metazoa</taxon>
        <taxon>Ecdysozoa</taxon>
        <taxon>Arthropoda</taxon>
        <taxon>Hexapoda</taxon>
        <taxon>Insecta</taxon>
        <taxon>Pterygota</taxon>
        <taxon>Neoptera</taxon>
        <taxon>Endopterygota</taxon>
        <taxon>Diptera</taxon>
        <taxon>Nematocera</taxon>
        <taxon>Culicoidea</taxon>
        <taxon>Culicidae</taxon>
        <taxon>Anophelinae</taxon>
        <taxon>Anopheles</taxon>
    </lineage>
</organism>